<sequence>MALQLASDQQAGAEIYHGSEVCKKKCMELLEQVGLPKGLILLDELEECGYIRETGFVWMKRNKKIEHQFKTIGRLIQYGSEISAYVEQRKMKKVSGVKSKELLVWITISEISIDEPSSGKICFKSNVAGIKKSFPVGAFEIEENDNK</sequence>
<dbReference type="Pfam" id="PF04398">
    <property type="entry name" value="DUF538"/>
    <property type="match status" value="1"/>
</dbReference>
<dbReference type="InterPro" id="IPR007493">
    <property type="entry name" value="DUF538"/>
</dbReference>
<name>A9NLA5_PICSI</name>
<dbReference type="PANTHER" id="PTHR31676:SF10">
    <property type="entry name" value="EXPRESSED PROTEIN"/>
    <property type="match status" value="1"/>
</dbReference>
<dbReference type="EMBL" id="EF082037">
    <property type="protein sequence ID" value="ABK21416.1"/>
    <property type="molecule type" value="mRNA"/>
</dbReference>
<organism evidence="1">
    <name type="scientific">Picea sitchensis</name>
    <name type="common">Sitka spruce</name>
    <name type="synonym">Pinus sitchensis</name>
    <dbReference type="NCBI Taxonomy" id="3332"/>
    <lineage>
        <taxon>Eukaryota</taxon>
        <taxon>Viridiplantae</taxon>
        <taxon>Streptophyta</taxon>
        <taxon>Embryophyta</taxon>
        <taxon>Tracheophyta</taxon>
        <taxon>Spermatophyta</taxon>
        <taxon>Pinopsida</taxon>
        <taxon>Pinidae</taxon>
        <taxon>Conifers I</taxon>
        <taxon>Pinales</taxon>
        <taxon>Pinaceae</taxon>
        <taxon>Picea</taxon>
    </lineage>
</organism>
<dbReference type="Gene3D" id="2.30.240.10">
    <property type="entry name" value="At5g01610-like"/>
    <property type="match status" value="1"/>
</dbReference>
<dbReference type="SUPFAM" id="SSF141562">
    <property type="entry name" value="At5g01610-like"/>
    <property type="match status" value="1"/>
</dbReference>
<dbReference type="InterPro" id="IPR036758">
    <property type="entry name" value="At5g01610-like"/>
</dbReference>
<evidence type="ECO:0000313" key="1">
    <source>
        <dbReference type="EMBL" id="ABK21416.1"/>
    </source>
</evidence>
<accession>A9NLA5</accession>
<protein>
    <recommendedName>
        <fullName evidence="2">DUF538 domain-containing protein</fullName>
    </recommendedName>
</protein>
<reference evidence="1" key="1">
    <citation type="journal article" date="2008" name="BMC Genomics">
        <title>A conifer genomics resource of 200,000 spruce (Picea spp.) ESTs and 6,464 high-quality, sequence-finished full-length cDNAs for Sitka spruce (Picea sitchensis).</title>
        <authorList>
            <person name="Ralph S.G."/>
            <person name="Chun H.J."/>
            <person name="Kolosova N."/>
            <person name="Cooper D."/>
            <person name="Oddy C."/>
            <person name="Ritland C.E."/>
            <person name="Kirkpatrick R."/>
            <person name="Moore R."/>
            <person name="Barber S."/>
            <person name="Holt R.A."/>
            <person name="Jones S.J."/>
            <person name="Marra M.A."/>
            <person name="Douglas C.J."/>
            <person name="Ritland K."/>
            <person name="Bohlmann J."/>
        </authorList>
    </citation>
    <scope>NUCLEOTIDE SEQUENCE</scope>
    <source>
        <tissue evidence="1">Green portion of the leader tissue</tissue>
    </source>
</reference>
<dbReference type="AlphaFoldDB" id="A9NLA5"/>
<dbReference type="PANTHER" id="PTHR31676">
    <property type="entry name" value="T31J12.3 PROTEIN-RELATED"/>
    <property type="match status" value="1"/>
</dbReference>
<evidence type="ECO:0008006" key="2">
    <source>
        <dbReference type="Google" id="ProtNLM"/>
    </source>
</evidence>
<proteinExistence type="evidence at transcript level"/>